<dbReference type="CDD" id="cd10546">
    <property type="entry name" value="VKOR"/>
    <property type="match status" value="1"/>
</dbReference>
<dbReference type="RefSeq" id="WP_013683152.1">
    <property type="nucleotide sequence ID" value="NC_015320.1"/>
</dbReference>
<evidence type="ECO:0000313" key="2">
    <source>
        <dbReference type="EMBL" id="AEA46478.1"/>
    </source>
</evidence>
<reference evidence="2 3" key="1">
    <citation type="submission" date="2011-03" db="EMBL/GenBank/DDBJ databases">
        <title>The complete genome of Archaeoglobus veneficus SNP6.</title>
        <authorList>
            <consortium name="US DOE Joint Genome Institute (JGI-PGF)"/>
            <person name="Lucas S."/>
            <person name="Copeland A."/>
            <person name="Lapidus A."/>
            <person name="Bruce D."/>
            <person name="Goodwin L."/>
            <person name="Pitluck S."/>
            <person name="Kyrpides N."/>
            <person name="Mavromatis K."/>
            <person name="Pagani I."/>
            <person name="Ivanova N."/>
            <person name="Mikhailova N."/>
            <person name="Lu M."/>
            <person name="Detter J.C."/>
            <person name="Tapia R."/>
            <person name="Han C."/>
            <person name="Land M."/>
            <person name="Hauser L."/>
            <person name="Markowitz V."/>
            <person name="Cheng J.-F."/>
            <person name="Hugenholtz P."/>
            <person name="Woyke T."/>
            <person name="Wu D."/>
            <person name="Spring S."/>
            <person name="Brambilla E."/>
            <person name="Klenk H.-P."/>
            <person name="Eisen J.A."/>
        </authorList>
    </citation>
    <scope>NUCLEOTIDE SEQUENCE [LARGE SCALE GENOMIC DNA]</scope>
    <source>
        <strain>SNP6</strain>
    </source>
</reference>
<keyword evidence="1" id="KW-1133">Transmembrane helix</keyword>
<dbReference type="Proteomes" id="UP000008136">
    <property type="component" value="Chromosome"/>
</dbReference>
<dbReference type="InterPro" id="IPR038354">
    <property type="entry name" value="VKOR_sf"/>
</dbReference>
<evidence type="ECO:0000313" key="3">
    <source>
        <dbReference type="Proteomes" id="UP000008136"/>
    </source>
</evidence>
<sequence>MRNGIFLSLATIGILDSLYILYLEHFEGVCLAGSCTNVPAVFGLLWFATSPLAVERDKFRPAWTIAGLVGVVFLVSIELASGTFCPYCTIAHTAGLAMIAMTTLEKKAAIRFSDT</sequence>
<keyword evidence="1" id="KW-0472">Membrane</keyword>
<dbReference type="AlphaFoldDB" id="F2KPX1"/>
<dbReference type="OrthoDB" id="384304at2157"/>
<accession>F2KPX1</accession>
<name>F2KPX1_ARCVS</name>
<dbReference type="eggNOG" id="arCOG10688">
    <property type="taxonomic scope" value="Archaea"/>
</dbReference>
<feature type="transmembrane region" description="Helical" evidence="1">
    <location>
        <begin position="6"/>
        <end position="22"/>
    </location>
</feature>
<protein>
    <submittedName>
        <fullName evidence="2">Vitamin K epoxide reductase</fullName>
    </submittedName>
</protein>
<proteinExistence type="predicted"/>
<gene>
    <name evidence="2" type="ordered locus">Arcve_0446</name>
</gene>
<organism evidence="2 3">
    <name type="scientific">Archaeoglobus veneficus (strain DSM 11195 / SNP6)</name>
    <dbReference type="NCBI Taxonomy" id="693661"/>
    <lineage>
        <taxon>Archaea</taxon>
        <taxon>Methanobacteriati</taxon>
        <taxon>Methanobacteriota</taxon>
        <taxon>Archaeoglobi</taxon>
        <taxon>Archaeoglobales</taxon>
        <taxon>Archaeoglobaceae</taxon>
        <taxon>Archaeoglobus</taxon>
    </lineage>
</organism>
<dbReference type="KEGG" id="ave:Arcve_0446"/>
<dbReference type="EMBL" id="CP002588">
    <property type="protein sequence ID" value="AEA46478.1"/>
    <property type="molecule type" value="Genomic_DNA"/>
</dbReference>
<keyword evidence="1" id="KW-0812">Transmembrane</keyword>
<dbReference type="GeneID" id="25395636"/>
<dbReference type="HOGENOM" id="CLU_2140078_0_0_2"/>
<keyword evidence="3" id="KW-1185">Reference proteome</keyword>
<feature type="transmembrane region" description="Helical" evidence="1">
    <location>
        <begin position="61"/>
        <end position="80"/>
    </location>
</feature>
<evidence type="ECO:0000256" key="1">
    <source>
        <dbReference type="SAM" id="Phobius"/>
    </source>
</evidence>
<dbReference type="Gene3D" id="1.20.1440.130">
    <property type="entry name" value="VKOR domain"/>
    <property type="match status" value="1"/>
</dbReference>
<feature type="transmembrane region" description="Helical" evidence="1">
    <location>
        <begin position="29"/>
        <end position="49"/>
    </location>
</feature>